<feature type="domain" description="GFO/IDH/MocA-like oxidoreductase" evidence="2">
    <location>
        <begin position="26"/>
        <end position="139"/>
    </location>
</feature>
<dbReference type="PANTHER" id="PTHR22604">
    <property type="entry name" value="OXIDOREDUCTASES"/>
    <property type="match status" value="1"/>
</dbReference>
<dbReference type="GO" id="GO:0016491">
    <property type="term" value="F:oxidoreductase activity"/>
    <property type="evidence" value="ECO:0007669"/>
    <property type="project" value="UniProtKB-KW"/>
</dbReference>
<gene>
    <name evidence="3" type="ORF">GALL_536080</name>
</gene>
<dbReference type="Gene3D" id="3.30.360.10">
    <property type="entry name" value="Dihydrodipicolinate Reductase, domain 2"/>
    <property type="match status" value="1"/>
</dbReference>
<organism evidence="3">
    <name type="scientific">mine drainage metagenome</name>
    <dbReference type="NCBI Taxonomy" id="410659"/>
    <lineage>
        <taxon>unclassified sequences</taxon>
        <taxon>metagenomes</taxon>
        <taxon>ecological metagenomes</taxon>
    </lineage>
</organism>
<dbReference type="EMBL" id="MLJW01007798">
    <property type="protein sequence ID" value="OIQ64839.1"/>
    <property type="molecule type" value="Genomic_DNA"/>
</dbReference>
<protein>
    <recommendedName>
        <fullName evidence="2">GFO/IDH/MocA-like oxidoreductase domain-containing protein</fullName>
    </recommendedName>
</protein>
<dbReference type="PANTHER" id="PTHR22604:SF105">
    <property type="entry name" value="TRANS-1,2-DIHYDROBENZENE-1,2-DIOL DEHYDROGENASE"/>
    <property type="match status" value="1"/>
</dbReference>
<accession>A0A1J5PAK2</accession>
<dbReference type="SUPFAM" id="SSF55347">
    <property type="entry name" value="Glyceraldehyde-3-phosphate dehydrogenase-like, C-terminal domain"/>
    <property type="match status" value="1"/>
</dbReference>
<evidence type="ECO:0000259" key="2">
    <source>
        <dbReference type="Pfam" id="PF22725"/>
    </source>
</evidence>
<name>A0A1J5PAK2_9ZZZZ</name>
<reference evidence="3" key="1">
    <citation type="submission" date="2016-10" db="EMBL/GenBank/DDBJ databases">
        <title>Sequence of Gallionella enrichment culture.</title>
        <authorList>
            <person name="Poehlein A."/>
            <person name="Muehling M."/>
            <person name="Daniel R."/>
        </authorList>
    </citation>
    <scope>NUCLEOTIDE SEQUENCE</scope>
</reference>
<keyword evidence="1" id="KW-0560">Oxidoreductase</keyword>
<comment type="caution">
    <text evidence="3">The sequence shown here is derived from an EMBL/GenBank/DDBJ whole genome shotgun (WGS) entry which is preliminary data.</text>
</comment>
<sequence length="248" mass="26648">MVNSARAAGVFAMEGMWTRFLPLLTELRQRLKQGEIGEVRSFQASFGLPNIADAGDNQFNAELGGGALLHRGVYPLALALDLLGPATLSGSTATIGRTGVDEDVVILLRHQAGGLSTLRASLRVGLSNDVTVEGTHGRLHIAAPLYRPWRAALTPTKPILRTSGQRRFELLRESSFAQGAAQRLSGLRRRSTSITRHFSGNGYHYEADAVMAAVRAGATECSAMPLSDSLAIADLIEAARANWVMRKT</sequence>
<dbReference type="InterPro" id="IPR055170">
    <property type="entry name" value="GFO_IDH_MocA-like_dom"/>
</dbReference>
<dbReference type="Pfam" id="PF22725">
    <property type="entry name" value="GFO_IDH_MocA_C3"/>
    <property type="match status" value="1"/>
</dbReference>
<dbReference type="InterPro" id="IPR050984">
    <property type="entry name" value="Gfo/Idh/MocA_domain"/>
</dbReference>
<evidence type="ECO:0000313" key="3">
    <source>
        <dbReference type="EMBL" id="OIQ64839.1"/>
    </source>
</evidence>
<proteinExistence type="predicted"/>
<dbReference type="AlphaFoldDB" id="A0A1J5PAK2"/>
<evidence type="ECO:0000256" key="1">
    <source>
        <dbReference type="ARBA" id="ARBA00023002"/>
    </source>
</evidence>